<evidence type="ECO:0000256" key="3">
    <source>
        <dbReference type="ARBA" id="ARBA00022989"/>
    </source>
</evidence>
<dbReference type="InterPro" id="IPR026847">
    <property type="entry name" value="VPS13"/>
</dbReference>
<dbReference type="InParanoid" id="A0A2J7PQF6"/>
<organism evidence="6 7">
    <name type="scientific">Cryptotermes secundus</name>
    <dbReference type="NCBI Taxonomy" id="105785"/>
    <lineage>
        <taxon>Eukaryota</taxon>
        <taxon>Metazoa</taxon>
        <taxon>Ecdysozoa</taxon>
        <taxon>Arthropoda</taxon>
        <taxon>Hexapoda</taxon>
        <taxon>Insecta</taxon>
        <taxon>Pterygota</taxon>
        <taxon>Neoptera</taxon>
        <taxon>Polyneoptera</taxon>
        <taxon>Dictyoptera</taxon>
        <taxon>Blattodea</taxon>
        <taxon>Blattoidea</taxon>
        <taxon>Termitoidae</taxon>
        <taxon>Kalotermitidae</taxon>
        <taxon>Cryptotermitinae</taxon>
        <taxon>Cryptotermes</taxon>
    </lineage>
</organism>
<dbReference type="Pfam" id="PF25037">
    <property type="entry name" value="VPS13_C"/>
    <property type="match status" value="1"/>
</dbReference>
<comment type="subcellular location">
    <subcellularLocation>
        <location evidence="1">Membrane</location>
        <topology evidence="1">Multi-pass membrane protein</topology>
    </subcellularLocation>
</comment>
<dbReference type="GO" id="GO:0045053">
    <property type="term" value="P:protein retention in Golgi apparatus"/>
    <property type="evidence" value="ECO:0007669"/>
    <property type="project" value="TreeGrafter"/>
</dbReference>
<evidence type="ECO:0000313" key="6">
    <source>
        <dbReference type="EMBL" id="PNF18569.1"/>
    </source>
</evidence>
<accession>A0A2J7PQF6</accession>
<dbReference type="InterPro" id="IPR017974">
    <property type="entry name" value="Claudin_CS"/>
</dbReference>
<dbReference type="EMBL" id="NEVH01022638">
    <property type="protein sequence ID" value="PNF18569.1"/>
    <property type="molecule type" value="Genomic_DNA"/>
</dbReference>
<dbReference type="OrthoDB" id="428159at2759"/>
<dbReference type="STRING" id="105785.A0A2J7PQF6"/>
<evidence type="ECO:0000256" key="2">
    <source>
        <dbReference type="ARBA" id="ARBA00022692"/>
    </source>
</evidence>
<dbReference type="Proteomes" id="UP000235965">
    <property type="component" value="Unassembled WGS sequence"/>
</dbReference>
<evidence type="ECO:0000313" key="7">
    <source>
        <dbReference type="Proteomes" id="UP000235965"/>
    </source>
</evidence>
<proteinExistence type="predicted"/>
<keyword evidence="2" id="KW-0812">Transmembrane</keyword>
<dbReference type="PANTHER" id="PTHR16166">
    <property type="entry name" value="VACUOLAR PROTEIN SORTING-ASSOCIATED PROTEIN VPS13"/>
    <property type="match status" value="1"/>
</dbReference>
<dbReference type="PANTHER" id="PTHR16166:SF146">
    <property type="entry name" value="VACUOLAR PROTEIN SORTING-ASSOCIATED PROTEIN 13A-LIKE ISOFORM X1"/>
    <property type="match status" value="1"/>
</dbReference>
<keyword evidence="7" id="KW-1185">Reference proteome</keyword>
<feature type="domain" description="Intermembrane lipid transfer protein VPS13-like C-terminal" evidence="5">
    <location>
        <begin position="463"/>
        <end position="581"/>
    </location>
</feature>
<dbReference type="GO" id="GO:0016020">
    <property type="term" value="C:membrane"/>
    <property type="evidence" value="ECO:0007669"/>
    <property type="project" value="UniProtKB-SubCell"/>
</dbReference>
<evidence type="ECO:0000256" key="1">
    <source>
        <dbReference type="ARBA" id="ARBA00004141"/>
    </source>
</evidence>
<dbReference type="PROSITE" id="PS01346">
    <property type="entry name" value="CLAUDIN"/>
    <property type="match status" value="1"/>
</dbReference>
<dbReference type="AlphaFoldDB" id="A0A2J7PQF6"/>
<keyword evidence="4" id="KW-0472">Membrane</keyword>
<name>A0A2J7PQF6_9NEOP</name>
<protein>
    <recommendedName>
        <fullName evidence="5">Intermembrane lipid transfer protein VPS13-like C-terminal domain-containing protein</fullName>
    </recommendedName>
</protein>
<evidence type="ECO:0000259" key="5">
    <source>
        <dbReference type="Pfam" id="PF25037"/>
    </source>
</evidence>
<dbReference type="InterPro" id="IPR056748">
    <property type="entry name" value="VPS13-like_C"/>
</dbReference>
<reference evidence="6 7" key="1">
    <citation type="submission" date="2017-12" db="EMBL/GenBank/DDBJ databases">
        <title>Hemimetabolous genomes reveal molecular basis of termite eusociality.</title>
        <authorList>
            <person name="Harrison M.C."/>
            <person name="Jongepier E."/>
            <person name="Robertson H.M."/>
            <person name="Arning N."/>
            <person name="Bitard-Feildel T."/>
            <person name="Chao H."/>
            <person name="Childers C.P."/>
            <person name="Dinh H."/>
            <person name="Doddapaneni H."/>
            <person name="Dugan S."/>
            <person name="Gowin J."/>
            <person name="Greiner C."/>
            <person name="Han Y."/>
            <person name="Hu H."/>
            <person name="Hughes D.S.T."/>
            <person name="Huylmans A.-K."/>
            <person name="Kemena C."/>
            <person name="Kremer L.P.M."/>
            <person name="Lee S.L."/>
            <person name="Lopez-Ezquerra A."/>
            <person name="Mallet L."/>
            <person name="Monroy-Kuhn J.M."/>
            <person name="Moser A."/>
            <person name="Murali S.C."/>
            <person name="Muzny D.M."/>
            <person name="Otani S."/>
            <person name="Piulachs M.-D."/>
            <person name="Poelchau M."/>
            <person name="Qu J."/>
            <person name="Schaub F."/>
            <person name="Wada-Katsumata A."/>
            <person name="Worley K.C."/>
            <person name="Xie Q."/>
            <person name="Ylla G."/>
            <person name="Poulsen M."/>
            <person name="Gibbs R.A."/>
            <person name="Schal C."/>
            <person name="Richards S."/>
            <person name="Belles X."/>
            <person name="Korb J."/>
            <person name="Bornberg-Bauer E."/>
        </authorList>
    </citation>
    <scope>NUCLEOTIDE SEQUENCE [LARGE SCALE GENOMIC DNA]</scope>
    <source>
        <tissue evidence="6">Whole body</tissue>
    </source>
</reference>
<gene>
    <name evidence="6" type="ORF">B7P43_G08479</name>
</gene>
<evidence type="ECO:0000256" key="4">
    <source>
        <dbReference type="ARBA" id="ARBA00023136"/>
    </source>
</evidence>
<sequence length="609" mass="69208">MVAHRWKLLTLELASWIEDKWKQDQKKAQMKDYVHVDFEKMQMTKPFFGDLRRHYYPGLWLQCRKSDHQSYIHCKLHRIQVDNQLHDAVFPTVLYSTPVPQQIVRRVGMKPCIEIVVMKRHRPAQNQDVYKFIKVLIQEFSLQLDKGFLLSVHDILSNWEVEEKSSVRIRADIALVHIPIAMIAAKTASEGPKVVIEYLHLSPLTLQFSFSPRGTVYKNRVHSFKSDLVDFFLNSFGAMLMEVKGIRLKMAYLEQAGSLVSLSQLRDEVYRHYSSQLIQQFHVLVLGLDVLGNPYGLITDFTEGFGDFFYEPFLGVMEGPDEFADGLSYGAQSLLGHVVGGTAGSVSLISSSLGNLLSNLSFDEDYKKKRRFYLQQASDLPDTIVQASKSFVMGVVLGLSGVIMKPTVGAHHEGVEGFFKGIGKGLMGLMTKPAGGVLDCIAMALDGIKRAAEMGEDVVMRSRLPRYMNPYTGLRPFSVYEATGLHLLNTLSKGYYSDSDIYWAHASLTKEAKVNVLISLQRIFLVEKCRLWGTWDVEWVVCIDDIMAVPHIADNKLVFKVRQDESFNFCSGEERYIECQDVTVLEWLQNKIETVMILNMEDKPCPSEV</sequence>
<dbReference type="GO" id="GO:0006623">
    <property type="term" value="P:protein targeting to vacuole"/>
    <property type="evidence" value="ECO:0007669"/>
    <property type="project" value="TreeGrafter"/>
</dbReference>
<comment type="caution">
    <text evidence="6">The sequence shown here is derived from an EMBL/GenBank/DDBJ whole genome shotgun (WGS) entry which is preliminary data.</text>
</comment>
<keyword evidence="3" id="KW-1133">Transmembrane helix</keyword>